<feature type="repeat" description="Cell wall-binding" evidence="2">
    <location>
        <begin position="546"/>
        <end position="565"/>
    </location>
</feature>
<feature type="repeat" description="Cell wall-binding" evidence="2">
    <location>
        <begin position="426"/>
        <end position="445"/>
    </location>
</feature>
<feature type="repeat" description="Cell wall-binding" evidence="2">
    <location>
        <begin position="406"/>
        <end position="425"/>
    </location>
</feature>
<feature type="domain" description="Glycoside hydrolase GH146 substrate-binding" evidence="4">
    <location>
        <begin position="113"/>
        <end position="198"/>
    </location>
</feature>
<feature type="repeat" description="Cell wall-binding" evidence="2">
    <location>
        <begin position="526"/>
        <end position="545"/>
    </location>
</feature>
<sequence length="664" mass="74908">MRRKGFWKKGLVMILAAAVWAGSLGPGVSVYAKGDANPPRGPEEGGGEGDFEPEVGEMQILEMKQVLRMNEVSHVRLTEFGSPEKETFYNLQSERSEAELAIEGRPGRKAWEDGWFSYTLPVKAVDKNYLTTVYYGEENQEPYNILINGDIEALEETMSDAERTVYSDGFYSVRCEIPQKYLSASSITVKFVPKDNSGSALYGLYLGIGYDKSPELQDLSFDIGEVDPVFQAENSVYTVRVPRNTDKIYMTAVPHKQDGLVKLYDTGLERYALVDDEKAVSLPLTGEKTEFRLKGSAEDHSTERLYTVTVVKTGDKSQLEGLVQTAERKVEKEYTKETWSAMAGELKAARSLLSNKNATQTEINSQAEKLRRTIENLKKAPAADTGRWITDSKGSWYRYPDGTYPKKAWKVIEGKWYYFDDSGYVKTGWFQQGKIWYYSNSKGVMQTNWQKVGGTWYYFNGSGAMVTGWQLIGGTWYYFNGSGAMLTNWQKIGGIWYYFNGSGAMAAGWQKIGGTWYYFNESGAMKTGWQWIGGRWYYMNGSGAMLTGWQKLGGIWYYFSGSGSMETGWQKIGNVWYYFNGSGAMLTGWQKLGGSWYYMNGSGAMLTGWQKLGGKWYFFNASGAMQTGWIYLGGAWYYLYESGQMAVNTWIGNSYVNASGVWIK</sequence>
<keyword evidence="1" id="KW-0677">Repeat</keyword>
<dbReference type="EMBL" id="FQVI01000002">
    <property type="protein sequence ID" value="SHE46124.1"/>
    <property type="molecule type" value="Genomic_DNA"/>
</dbReference>
<dbReference type="Gene3D" id="2.10.270.10">
    <property type="entry name" value="Cholin Binding"/>
    <property type="match status" value="6"/>
</dbReference>
<dbReference type="Gene3D" id="1.20.1270.90">
    <property type="entry name" value="AF1782-like"/>
    <property type="match status" value="1"/>
</dbReference>
<evidence type="ECO:0000313" key="6">
    <source>
        <dbReference type="Proteomes" id="UP000184245"/>
    </source>
</evidence>
<dbReference type="OrthoDB" id="9783374at2"/>
<organism evidence="5 6">
    <name type="scientific">Lactonifactor longoviformis DSM 17459</name>
    <dbReference type="NCBI Taxonomy" id="1122155"/>
    <lineage>
        <taxon>Bacteria</taxon>
        <taxon>Bacillati</taxon>
        <taxon>Bacillota</taxon>
        <taxon>Clostridia</taxon>
        <taxon>Eubacteriales</taxon>
        <taxon>Clostridiaceae</taxon>
        <taxon>Lactonifactor</taxon>
    </lineage>
</organism>
<keyword evidence="6" id="KW-1185">Reference proteome</keyword>
<dbReference type="Pfam" id="PF20620">
    <property type="entry name" value="DUF6805"/>
    <property type="match status" value="1"/>
</dbReference>
<evidence type="ECO:0000259" key="4">
    <source>
        <dbReference type="Pfam" id="PF20620"/>
    </source>
</evidence>
<proteinExistence type="predicted"/>
<name>A0A1M4TP03_9CLOT</name>
<feature type="repeat" description="Cell wall-binding" evidence="2">
    <location>
        <begin position="606"/>
        <end position="625"/>
    </location>
</feature>
<dbReference type="STRING" id="1122155.SAMN02745158_00520"/>
<dbReference type="Proteomes" id="UP000184245">
    <property type="component" value="Unassembled WGS sequence"/>
</dbReference>
<dbReference type="SUPFAM" id="SSF69360">
    <property type="entry name" value="Cell wall binding repeat"/>
    <property type="match status" value="2"/>
</dbReference>
<evidence type="ECO:0000259" key="3">
    <source>
        <dbReference type="Pfam" id="PF12733"/>
    </source>
</evidence>
<reference evidence="5 6" key="1">
    <citation type="submission" date="2016-11" db="EMBL/GenBank/DDBJ databases">
        <authorList>
            <person name="Jaros S."/>
            <person name="Januszkiewicz K."/>
            <person name="Wedrychowicz H."/>
        </authorList>
    </citation>
    <scope>NUCLEOTIDE SEQUENCE [LARGE SCALE GENOMIC DNA]</scope>
    <source>
        <strain evidence="5 6">DSM 17459</strain>
    </source>
</reference>
<dbReference type="InterPro" id="IPR018337">
    <property type="entry name" value="Cell_wall/Cho-bd_repeat"/>
</dbReference>
<protein>
    <submittedName>
        <fullName evidence="5">Glucan-binding domain-containing protein (YG repeat)</fullName>
    </submittedName>
</protein>
<feature type="repeat" description="Cell wall-binding" evidence="2">
    <location>
        <begin position="626"/>
        <end position="645"/>
    </location>
</feature>
<feature type="repeat" description="Cell wall-binding" evidence="2">
    <location>
        <begin position="466"/>
        <end position="485"/>
    </location>
</feature>
<evidence type="ECO:0000256" key="2">
    <source>
        <dbReference type="PROSITE-ProRule" id="PRU00591"/>
    </source>
</evidence>
<feature type="repeat" description="Cell wall-binding" evidence="2">
    <location>
        <begin position="446"/>
        <end position="465"/>
    </location>
</feature>
<feature type="repeat" description="Cell wall-binding" evidence="2">
    <location>
        <begin position="586"/>
        <end position="605"/>
    </location>
</feature>
<dbReference type="Pfam" id="PF12733">
    <property type="entry name" value="Cadherin-like"/>
    <property type="match status" value="1"/>
</dbReference>
<dbReference type="InterPro" id="IPR025883">
    <property type="entry name" value="Cadherin-like_domain"/>
</dbReference>
<feature type="repeat" description="Cell wall-binding" evidence="2">
    <location>
        <begin position="486"/>
        <end position="505"/>
    </location>
</feature>
<evidence type="ECO:0000256" key="1">
    <source>
        <dbReference type="ARBA" id="ARBA00022737"/>
    </source>
</evidence>
<dbReference type="AlphaFoldDB" id="A0A1M4TP03"/>
<feature type="domain" description="Cadherin-like beta-sandwich-like" evidence="3">
    <location>
        <begin position="218"/>
        <end position="311"/>
    </location>
</feature>
<dbReference type="InterPro" id="IPR046544">
    <property type="entry name" value="GH146_SB_dom"/>
</dbReference>
<gene>
    <name evidence="5" type="ORF">SAMN02745158_00520</name>
</gene>
<feature type="repeat" description="Cell wall-binding" evidence="2">
    <location>
        <begin position="566"/>
        <end position="585"/>
    </location>
</feature>
<dbReference type="PROSITE" id="PS51170">
    <property type="entry name" value="CW"/>
    <property type="match status" value="12"/>
</dbReference>
<dbReference type="Pfam" id="PF19127">
    <property type="entry name" value="Choline_bind_3"/>
    <property type="match status" value="3"/>
</dbReference>
<feature type="repeat" description="Cell wall-binding" evidence="2">
    <location>
        <begin position="506"/>
        <end position="525"/>
    </location>
</feature>
<evidence type="ECO:0000313" key="5">
    <source>
        <dbReference type="EMBL" id="SHE46124.1"/>
    </source>
</evidence>
<accession>A0A1M4TP03</accession>
<dbReference type="Pfam" id="PF01473">
    <property type="entry name" value="Choline_bind_1"/>
    <property type="match status" value="5"/>
</dbReference>
<dbReference type="RefSeq" id="WP_072848783.1">
    <property type="nucleotide sequence ID" value="NZ_FQVI01000002.1"/>
</dbReference>